<dbReference type="Gene3D" id="1.10.357.10">
    <property type="entry name" value="Tetracycline Repressor, domain 2"/>
    <property type="match status" value="1"/>
</dbReference>
<dbReference type="PANTHER" id="PTHR47506">
    <property type="entry name" value="TRANSCRIPTIONAL REGULATORY PROTEIN"/>
    <property type="match status" value="1"/>
</dbReference>
<dbReference type="Pfam" id="PF00440">
    <property type="entry name" value="TetR_N"/>
    <property type="match status" value="1"/>
</dbReference>
<protein>
    <submittedName>
        <fullName evidence="6">Transcriptional regulator, TetR family</fullName>
    </submittedName>
</protein>
<dbReference type="Proteomes" id="UP000036923">
    <property type="component" value="Unassembled WGS sequence"/>
</dbReference>
<name>A0A0L6JIV3_9FIRM</name>
<reference evidence="7" key="1">
    <citation type="submission" date="2015-07" db="EMBL/GenBank/DDBJ databases">
        <title>Near-Complete Genome Sequence of the Cellulolytic Bacterium Bacteroides (Pseudobacteroides) cellulosolvens ATCC 35603.</title>
        <authorList>
            <person name="Dassa B."/>
            <person name="Utturkar S.M."/>
            <person name="Klingeman D.M."/>
            <person name="Hurt R.A."/>
            <person name="Keller M."/>
            <person name="Xu J."/>
            <person name="Reddy Y.H.K."/>
            <person name="Borovok I."/>
            <person name="Grinberg I.R."/>
            <person name="Lamed R."/>
            <person name="Zhivin O."/>
            <person name="Bayer E.A."/>
            <person name="Brown S.D."/>
        </authorList>
    </citation>
    <scope>NUCLEOTIDE SEQUENCE [LARGE SCALE GENOMIC DNA]</scope>
    <source>
        <strain evidence="7">DSM 2933</strain>
    </source>
</reference>
<dbReference type="STRING" id="398512.Bccel_0934"/>
<dbReference type="InterPro" id="IPR009057">
    <property type="entry name" value="Homeodomain-like_sf"/>
</dbReference>
<comment type="caution">
    <text evidence="6">The sequence shown here is derived from an EMBL/GenBank/DDBJ whole genome shotgun (WGS) entry which is preliminary data.</text>
</comment>
<keyword evidence="2 4" id="KW-0238">DNA-binding</keyword>
<proteinExistence type="predicted"/>
<dbReference type="PRINTS" id="PR00455">
    <property type="entry name" value="HTHTETR"/>
</dbReference>
<keyword evidence="7" id="KW-1185">Reference proteome</keyword>
<dbReference type="RefSeq" id="WP_036945602.1">
    <property type="nucleotide sequence ID" value="NZ_JQKC01000060.1"/>
</dbReference>
<evidence type="ECO:0000313" key="7">
    <source>
        <dbReference type="Proteomes" id="UP000036923"/>
    </source>
</evidence>
<feature type="domain" description="HTH tetR-type" evidence="5">
    <location>
        <begin position="13"/>
        <end position="73"/>
    </location>
</feature>
<sequence length="194" mass="22659">MPRNKEKNENLTKTRKEEILRTAIKKFSEKGYQGTNVSEIAKELGVSQGMIFWYFETKERLFQAAFLYEFKVIKLAAANVIQDSSFTPLERLRKLISEMIKVYYERKEGCMLILQMLSNTDMQQILSIDIINVYNELYSELELLFREAGAANPELKARNFVALLDGFMIQIILGFDIGNREILVKDILHRYELI</sequence>
<dbReference type="SUPFAM" id="SSF46689">
    <property type="entry name" value="Homeodomain-like"/>
    <property type="match status" value="1"/>
</dbReference>
<evidence type="ECO:0000259" key="5">
    <source>
        <dbReference type="PROSITE" id="PS50977"/>
    </source>
</evidence>
<keyword evidence="1" id="KW-0805">Transcription regulation</keyword>
<keyword evidence="3" id="KW-0804">Transcription</keyword>
<accession>A0A0L6JIV3</accession>
<organism evidence="6 7">
    <name type="scientific">Pseudobacteroides cellulosolvens ATCC 35603 = DSM 2933</name>
    <dbReference type="NCBI Taxonomy" id="398512"/>
    <lineage>
        <taxon>Bacteria</taxon>
        <taxon>Bacillati</taxon>
        <taxon>Bacillota</taxon>
        <taxon>Clostridia</taxon>
        <taxon>Eubacteriales</taxon>
        <taxon>Oscillospiraceae</taxon>
        <taxon>Pseudobacteroides</taxon>
    </lineage>
</organism>
<evidence type="ECO:0000256" key="4">
    <source>
        <dbReference type="PROSITE-ProRule" id="PRU00335"/>
    </source>
</evidence>
<dbReference type="eggNOG" id="COG1309">
    <property type="taxonomic scope" value="Bacteria"/>
</dbReference>
<evidence type="ECO:0000256" key="3">
    <source>
        <dbReference type="ARBA" id="ARBA00023163"/>
    </source>
</evidence>
<evidence type="ECO:0000313" key="6">
    <source>
        <dbReference type="EMBL" id="KNY25674.1"/>
    </source>
</evidence>
<evidence type="ECO:0000256" key="2">
    <source>
        <dbReference type="ARBA" id="ARBA00023125"/>
    </source>
</evidence>
<dbReference type="InterPro" id="IPR001647">
    <property type="entry name" value="HTH_TetR"/>
</dbReference>
<dbReference type="GO" id="GO:0003677">
    <property type="term" value="F:DNA binding"/>
    <property type="evidence" value="ECO:0007669"/>
    <property type="project" value="UniProtKB-UniRule"/>
</dbReference>
<gene>
    <name evidence="6" type="ORF">Bccel_0934</name>
</gene>
<dbReference type="SUPFAM" id="SSF48498">
    <property type="entry name" value="Tetracyclin repressor-like, C-terminal domain"/>
    <property type="match status" value="1"/>
</dbReference>
<dbReference type="InterPro" id="IPR036271">
    <property type="entry name" value="Tet_transcr_reg_TetR-rel_C_sf"/>
</dbReference>
<dbReference type="PATRIC" id="fig|398512.5.peg.969"/>
<dbReference type="PROSITE" id="PS50977">
    <property type="entry name" value="HTH_TETR_2"/>
    <property type="match status" value="1"/>
</dbReference>
<dbReference type="OrthoDB" id="494991at2"/>
<dbReference type="AlphaFoldDB" id="A0A0L6JIV3"/>
<dbReference type="PANTHER" id="PTHR47506:SF1">
    <property type="entry name" value="HTH-TYPE TRANSCRIPTIONAL REGULATOR YJDC"/>
    <property type="match status" value="1"/>
</dbReference>
<feature type="DNA-binding region" description="H-T-H motif" evidence="4">
    <location>
        <begin position="36"/>
        <end position="55"/>
    </location>
</feature>
<dbReference type="EMBL" id="LGTC01000001">
    <property type="protein sequence ID" value="KNY25674.1"/>
    <property type="molecule type" value="Genomic_DNA"/>
</dbReference>
<evidence type="ECO:0000256" key="1">
    <source>
        <dbReference type="ARBA" id="ARBA00023015"/>
    </source>
</evidence>